<evidence type="ECO:0000256" key="1">
    <source>
        <dbReference type="ARBA" id="ARBA00004651"/>
    </source>
</evidence>
<evidence type="ECO:0000256" key="6">
    <source>
        <dbReference type="ARBA" id="ARBA00023136"/>
    </source>
</evidence>
<comment type="caution">
    <text evidence="11">The sequence shown here is derived from an EMBL/GenBank/DDBJ whole genome shotgun (WGS) entry which is preliminary data.</text>
</comment>
<keyword evidence="12" id="KW-1185">Reference proteome</keyword>
<feature type="transmembrane region" description="Helical" evidence="9">
    <location>
        <begin position="355"/>
        <end position="374"/>
    </location>
</feature>
<dbReference type="InterPro" id="IPR006558">
    <property type="entry name" value="LamG-like"/>
</dbReference>
<dbReference type="InterPro" id="IPR013320">
    <property type="entry name" value="ConA-like_dom_sf"/>
</dbReference>
<keyword evidence="7" id="KW-1015">Disulfide bond</keyword>
<sequence length="568" mass="59738">MLRLLKTLLFVALFLPLVSHAWWDKEWPQRTKIVLNTSGSGASLDAPVSNLLVALRLHSGNFDFASAKEDGSDLRLVAGDDKTPLQFHIERFDGINEMALLWVQIPTLAPASDKNVIYAYAGNPAAVAEAKSGSTYDGSYLAVWHFGEKDAPALDATKGGLKTTAPVEIDPNGVLANAANLNDTAIVVAGNEQLKVAAAGAMTVSLWIKPTSVDGGTLYQQGALQLGLQGGKLVAAIGKARLAGGEIKAAAWQAVTLSVGNGKASLYLDGVQVAQGDAVLPEISGDAKIGAAYAGLLDELNVASVARSADYLKATFVGQGNEGKLLVTTKEAQGEEASEEHNYFGVLVGNLTTDAWVVIAILMVMFVISCWVMVSKTLVIGRVEKANLAFLRRFREVGDAEILNVTQSAEMANSSLFRLYDAGIRETNKRFVAKAHLGDEKSHVLSGASIDAIKASIDADQVRENHKLNSLMVLLTIAISGGPFLGLLGTVVGVMITFAAIAAAGDVNVNAIAPGIAAALLATVAGLGVAIPALFGYNWLAAKIKNISADMQIFVDELVTRIAEIYGD</sequence>
<keyword evidence="8" id="KW-0813">Transport</keyword>
<comment type="similarity">
    <text evidence="8">Belongs to the exbB/tolQ family.</text>
</comment>
<name>A0ABV2TIA8_9RHOO</name>
<dbReference type="InterPro" id="IPR002898">
    <property type="entry name" value="MotA_ExbB_proton_chnl"/>
</dbReference>
<evidence type="ECO:0000256" key="8">
    <source>
        <dbReference type="RuleBase" id="RU004057"/>
    </source>
</evidence>
<dbReference type="InterPro" id="IPR050790">
    <property type="entry name" value="ExbB/TolQ_transport"/>
</dbReference>
<proteinExistence type="inferred from homology"/>
<evidence type="ECO:0000256" key="4">
    <source>
        <dbReference type="ARBA" id="ARBA00022729"/>
    </source>
</evidence>
<protein>
    <submittedName>
        <fullName evidence="11">DUF2341 domain-containing protein</fullName>
    </submittedName>
</protein>
<evidence type="ECO:0000256" key="9">
    <source>
        <dbReference type="SAM" id="Phobius"/>
    </source>
</evidence>
<comment type="subcellular location">
    <subcellularLocation>
        <location evidence="1">Cell membrane</location>
        <topology evidence="1">Multi-pass membrane protein</topology>
    </subcellularLocation>
    <subcellularLocation>
        <location evidence="8">Membrane</location>
        <topology evidence="8">Multi-pass membrane protein</topology>
    </subcellularLocation>
</comment>
<reference evidence="11 12" key="1">
    <citation type="submission" date="2024-07" db="EMBL/GenBank/DDBJ databases">
        <title>Uliginosibacterium flavum JJ3220;KACC:17644.</title>
        <authorList>
            <person name="Kim M.K."/>
        </authorList>
    </citation>
    <scope>NUCLEOTIDE SEQUENCE [LARGE SCALE GENOMIC DNA]</scope>
    <source>
        <strain evidence="11 12">KACC:17644</strain>
    </source>
</reference>
<dbReference type="Gene3D" id="2.60.120.200">
    <property type="match status" value="1"/>
</dbReference>
<evidence type="ECO:0000256" key="7">
    <source>
        <dbReference type="ARBA" id="ARBA00023157"/>
    </source>
</evidence>
<dbReference type="Pfam" id="PF13385">
    <property type="entry name" value="Laminin_G_3"/>
    <property type="match status" value="1"/>
</dbReference>
<evidence type="ECO:0000259" key="10">
    <source>
        <dbReference type="SMART" id="SM00560"/>
    </source>
</evidence>
<evidence type="ECO:0000256" key="3">
    <source>
        <dbReference type="ARBA" id="ARBA00022692"/>
    </source>
</evidence>
<dbReference type="PANTHER" id="PTHR30625:SF3">
    <property type="entry name" value="TOL-PAL SYSTEM PROTEIN TOLQ"/>
    <property type="match status" value="1"/>
</dbReference>
<keyword evidence="6 9" id="KW-0472">Membrane</keyword>
<dbReference type="InterPro" id="IPR018765">
    <property type="entry name" value="DUF2341"/>
</dbReference>
<feature type="domain" description="LamG-like jellyroll fold" evidence="10">
    <location>
        <begin position="200"/>
        <end position="310"/>
    </location>
</feature>
<keyword evidence="4" id="KW-0732">Signal</keyword>
<gene>
    <name evidence="11" type="ORF">ABXR19_05495</name>
</gene>
<keyword evidence="3 9" id="KW-0812">Transmembrane</keyword>
<dbReference type="SMART" id="SM00560">
    <property type="entry name" value="LamGL"/>
    <property type="match status" value="1"/>
</dbReference>
<evidence type="ECO:0000256" key="2">
    <source>
        <dbReference type="ARBA" id="ARBA00022475"/>
    </source>
</evidence>
<keyword evidence="8" id="KW-0653">Protein transport</keyword>
<dbReference type="SUPFAM" id="SSF49899">
    <property type="entry name" value="Concanavalin A-like lectins/glucanases"/>
    <property type="match status" value="1"/>
</dbReference>
<organism evidence="11 12">
    <name type="scientific">Uliginosibacterium flavum</name>
    <dbReference type="NCBI Taxonomy" id="1396831"/>
    <lineage>
        <taxon>Bacteria</taxon>
        <taxon>Pseudomonadati</taxon>
        <taxon>Pseudomonadota</taxon>
        <taxon>Betaproteobacteria</taxon>
        <taxon>Rhodocyclales</taxon>
        <taxon>Zoogloeaceae</taxon>
        <taxon>Uliginosibacterium</taxon>
    </lineage>
</organism>
<dbReference type="Proteomes" id="UP001549691">
    <property type="component" value="Unassembled WGS sequence"/>
</dbReference>
<dbReference type="Pfam" id="PF01618">
    <property type="entry name" value="MotA_ExbB"/>
    <property type="match status" value="1"/>
</dbReference>
<dbReference type="EMBL" id="JBEWZI010000004">
    <property type="protein sequence ID" value="MET7013634.1"/>
    <property type="molecule type" value="Genomic_DNA"/>
</dbReference>
<feature type="transmembrane region" description="Helical" evidence="9">
    <location>
        <begin position="471"/>
        <end position="504"/>
    </location>
</feature>
<evidence type="ECO:0000256" key="5">
    <source>
        <dbReference type="ARBA" id="ARBA00022989"/>
    </source>
</evidence>
<evidence type="ECO:0000313" key="12">
    <source>
        <dbReference type="Proteomes" id="UP001549691"/>
    </source>
</evidence>
<dbReference type="PANTHER" id="PTHR30625">
    <property type="entry name" value="PROTEIN TOLQ"/>
    <property type="match status" value="1"/>
</dbReference>
<keyword evidence="2" id="KW-1003">Cell membrane</keyword>
<dbReference type="RefSeq" id="WP_354600097.1">
    <property type="nucleotide sequence ID" value="NZ_JBEWZI010000004.1"/>
</dbReference>
<dbReference type="Pfam" id="PF10102">
    <property type="entry name" value="DUF2341"/>
    <property type="match status" value="1"/>
</dbReference>
<feature type="transmembrane region" description="Helical" evidence="9">
    <location>
        <begin position="516"/>
        <end position="540"/>
    </location>
</feature>
<keyword evidence="5 9" id="KW-1133">Transmembrane helix</keyword>
<evidence type="ECO:0000313" key="11">
    <source>
        <dbReference type="EMBL" id="MET7013634.1"/>
    </source>
</evidence>
<accession>A0ABV2TIA8</accession>